<dbReference type="GeneID" id="36518236"/>
<dbReference type="AlphaFoldDB" id="A0A2T0FPG7"/>
<keyword evidence="3" id="KW-1185">Reference proteome</keyword>
<dbReference type="Gene3D" id="3.40.50.1820">
    <property type="entry name" value="alpha/beta hydrolase"/>
    <property type="match status" value="1"/>
</dbReference>
<gene>
    <name evidence="2" type="ORF">B9G98_04488</name>
</gene>
<protein>
    <submittedName>
        <fullName evidence="2">Peroxisomal membrane protein LPX1</fullName>
    </submittedName>
</protein>
<sequence>MRTRNFTTPAYFPREGPHPTMRFNDRLVVSYVVWDQPNVGDAPASHERFNLLFLHGSQMMKEVWTYYAELAFKHWGSKLDKVIALDVVTHGDSARLNESKVTAFSSWPDIGRDAGLVLDDLAHMGELDGPTIAAGHSMGGAGTIFLAAFHTAKIDGIILMDPVWGGSWPEEESKSPATMAIGQMFGKVYKYSRDEFDSREEYEQFMKTKFISRQFHPRIQADMIAHNAYTDFHGKIRVKMTKALQVGAYISASSVIRAATTIVRWTPVPALVLRGEVEDWNPPGDMKKLADRLPNSELKVIDGGGHLVYFEKPDECFAAMIDFVDRQVESALQRRKAYEVGTQVGAYTIQQVEKELKRMVNDGVRTSFAKL</sequence>
<dbReference type="Proteomes" id="UP000238350">
    <property type="component" value="Unassembled WGS sequence"/>
</dbReference>
<dbReference type="InterPro" id="IPR000073">
    <property type="entry name" value="AB_hydrolase_1"/>
</dbReference>
<dbReference type="EMBL" id="NDIQ01000022">
    <property type="protein sequence ID" value="PRT56868.1"/>
    <property type="molecule type" value="Genomic_DNA"/>
</dbReference>
<name>A0A2T0FPG7_9ASCO</name>
<accession>A0A2T0FPG7</accession>
<dbReference type="SUPFAM" id="SSF53474">
    <property type="entry name" value="alpha/beta-Hydrolases"/>
    <property type="match status" value="1"/>
</dbReference>
<dbReference type="Pfam" id="PF12697">
    <property type="entry name" value="Abhydrolase_6"/>
    <property type="match status" value="1"/>
</dbReference>
<dbReference type="InterPro" id="IPR050266">
    <property type="entry name" value="AB_hydrolase_sf"/>
</dbReference>
<dbReference type="STRING" id="45607.A0A2T0FPG7"/>
<reference evidence="2 3" key="1">
    <citation type="submission" date="2017-04" db="EMBL/GenBank/DDBJ databases">
        <title>Genome sequencing of [Candida] sorbophila.</title>
        <authorList>
            <person name="Ahn J.O."/>
        </authorList>
    </citation>
    <scope>NUCLEOTIDE SEQUENCE [LARGE SCALE GENOMIC DNA]</scope>
    <source>
        <strain evidence="2 3">DS02</strain>
    </source>
</reference>
<dbReference type="PANTHER" id="PTHR43798">
    <property type="entry name" value="MONOACYLGLYCEROL LIPASE"/>
    <property type="match status" value="1"/>
</dbReference>
<feature type="domain" description="AB hydrolase-1" evidence="1">
    <location>
        <begin position="51"/>
        <end position="319"/>
    </location>
</feature>
<evidence type="ECO:0000259" key="1">
    <source>
        <dbReference type="Pfam" id="PF12697"/>
    </source>
</evidence>
<proteinExistence type="predicted"/>
<evidence type="ECO:0000313" key="3">
    <source>
        <dbReference type="Proteomes" id="UP000238350"/>
    </source>
</evidence>
<comment type="caution">
    <text evidence="2">The sequence shown here is derived from an EMBL/GenBank/DDBJ whole genome shotgun (WGS) entry which is preliminary data.</text>
</comment>
<organism evidence="2 3">
    <name type="scientific">Wickerhamiella sorbophila</name>
    <dbReference type="NCBI Taxonomy" id="45607"/>
    <lineage>
        <taxon>Eukaryota</taxon>
        <taxon>Fungi</taxon>
        <taxon>Dikarya</taxon>
        <taxon>Ascomycota</taxon>
        <taxon>Saccharomycotina</taxon>
        <taxon>Dipodascomycetes</taxon>
        <taxon>Dipodascales</taxon>
        <taxon>Trichomonascaceae</taxon>
        <taxon>Wickerhamiella</taxon>
    </lineage>
</organism>
<evidence type="ECO:0000313" key="2">
    <source>
        <dbReference type="EMBL" id="PRT56868.1"/>
    </source>
</evidence>
<dbReference type="OrthoDB" id="94039at2759"/>
<dbReference type="InterPro" id="IPR029058">
    <property type="entry name" value="AB_hydrolase_fold"/>
</dbReference>
<dbReference type="RefSeq" id="XP_024666813.1">
    <property type="nucleotide sequence ID" value="XM_024811045.1"/>
</dbReference>